<dbReference type="EMBL" id="CACRZD030000004">
    <property type="protein sequence ID" value="CAA6659193.1"/>
    <property type="molecule type" value="Genomic_DNA"/>
</dbReference>
<name>A0A7I8INZ7_SPIIN</name>
<keyword evidence="3" id="KW-1185">Reference proteome</keyword>
<reference evidence="2 3" key="1">
    <citation type="submission" date="2019-12" db="EMBL/GenBank/DDBJ databases">
        <authorList>
            <person name="Scholz U."/>
            <person name="Mascher M."/>
            <person name="Fiebig A."/>
        </authorList>
    </citation>
    <scope>NUCLEOTIDE SEQUENCE</scope>
</reference>
<proteinExistence type="predicted"/>
<organism evidence="2">
    <name type="scientific">Spirodela intermedia</name>
    <name type="common">Intermediate duckweed</name>
    <dbReference type="NCBI Taxonomy" id="51605"/>
    <lineage>
        <taxon>Eukaryota</taxon>
        <taxon>Viridiplantae</taxon>
        <taxon>Streptophyta</taxon>
        <taxon>Embryophyta</taxon>
        <taxon>Tracheophyta</taxon>
        <taxon>Spermatophyta</taxon>
        <taxon>Magnoliopsida</taxon>
        <taxon>Liliopsida</taxon>
        <taxon>Araceae</taxon>
        <taxon>Lemnoideae</taxon>
        <taxon>Spirodela</taxon>
    </lineage>
</organism>
<accession>A0A7I8INZ7</accession>
<evidence type="ECO:0000256" key="1">
    <source>
        <dbReference type="SAM" id="MobiDB-lite"/>
    </source>
</evidence>
<evidence type="ECO:0000313" key="2">
    <source>
        <dbReference type="EMBL" id="CAA2619466.1"/>
    </source>
</evidence>
<sequence length="101" mass="11542">MLVYEHVPGGILFNFLHPEDQQQRRRSLKANGVDCLTMEEVATALHLLRASREHPWAPPYSLEAERLLGQREPMAYETSDLGTPLSDTRLENRGRKVELST</sequence>
<protein>
    <submittedName>
        <fullName evidence="2">Uncharacterized protein</fullName>
    </submittedName>
</protein>
<gene>
    <name evidence="2" type="ORF">SI7747_04005633</name>
</gene>
<feature type="region of interest" description="Disordered" evidence="1">
    <location>
        <begin position="76"/>
        <end position="101"/>
    </location>
</feature>
<dbReference type="EMBL" id="LR743591">
    <property type="protein sequence ID" value="CAA2619466.1"/>
    <property type="molecule type" value="Genomic_DNA"/>
</dbReference>
<dbReference type="Proteomes" id="UP001189122">
    <property type="component" value="Unassembled WGS sequence"/>
</dbReference>
<feature type="compositionally biased region" description="Basic and acidic residues" evidence="1">
    <location>
        <begin position="88"/>
        <end position="101"/>
    </location>
</feature>
<evidence type="ECO:0000313" key="3">
    <source>
        <dbReference type="Proteomes" id="UP001189122"/>
    </source>
</evidence>
<dbReference type="AlphaFoldDB" id="A0A7I8INZ7"/>